<gene>
    <name evidence="1" type="primary">Acey_s0054.g2442</name>
    <name evidence="1" type="synonym">Acey-T02D1.6</name>
    <name evidence="1" type="ORF">Y032_0054g2442</name>
</gene>
<dbReference type="InterPro" id="IPR020149">
    <property type="entry name" value="Uncharacterised_C02F5.10"/>
</dbReference>
<evidence type="ECO:0000313" key="1">
    <source>
        <dbReference type="EMBL" id="EYC10584.1"/>
    </source>
</evidence>
<protein>
    <submittedName>
        <fullName evidence="1">Uncharacterized protein</fullName>
    </submittedName>
</protein>
<dbReference type="EMBL" id="JARK01001390">
    <property type="protein sequence ID" value="EYC10584.1"/>
    <property type="molecule type" value="Genomic_DNA"/>
</dbReference>
<dbReference type="AlphaFoldDB" id="A0A016U5L5"/>
<name>A0A016U5L5_9BILA</name>
<dbReference type="Proteomes" id="UP000024635">
    <property type="component" value="Unassembled WGS sequence"/>
</dbReference>
<comment type="caution">
    <text evidence="1">The sequence shown here is derived from an EMBL/GenBank/DDBJ whole genome shotgun (WGS) entry which is preliminary data.</text>
</comment>
<dbReference type="OrthoDB" id="5857720at2759"/>
<reference evidence="2" key="1">
    <citation type="journal article" date="2015" name="Nat. Genet.">
        <title>The genome and transcriptome of the zoonotic hookworm Ancylostoma ceylanicum identify infection-specific gene families.</title>
        <authorList>
            <person name="Schwarz E.M."/>
            <person name="Hu Y."/>
            <person name="Antoshechkin I."/>
            <person name="Miller M.M."/>
            <person name="Sternberg P.W."/>
            <person name="Aroian R.V."/>
        </authorList>
    </citation>
    <scope>NUCLEOTIDE SEQUENCE</scope>
    <source>
        <strain evidence="2">HY135</strain>
    </source>
</reference>
<keyword evidence="2" id="KW-1185">Reference proteome</keyword>
<proteinExistence type="predicted"/>
<accession>A0A016U5L5</accession>
<evidence type="ECO:0000313" key="2">
    <source>
        <dbReference type="Proteomes" id="UP000024635"/>
    </source>
</evidence>
<sequence length="236" mass="26648">MRAKQATIEVWKSGVSRMDRLVYAEMEVYSAYPNYHFEKQWCSARTVGPELGALARHGPLYFPQQNGIFKSVLWKTEYRLYPNQAKETTGESLEELTDQEWETGAIAMPAELLNVEKKPNTVNVFVGPGERGETILQQAARTPLGERVKGLFQMKGENSSNDDHMSIITMMNTNNHHSEMRVARPTNRSVGDLAKSYFDGSSQSVVRYPSSNGAALLQSQSDASMRFYQDTEQTHL</sequence>
<dbReference type="Pfam" id="PF17309">
    <property type="entry name" value="DUF5356"/>
    <property type="match status" value="1"/>
</dbReference>
<organism evidence="1 2">
    <name type="scientific">Ancylostoma ceylanicum</name>
    <dbReference type="NCBI Taxonomy" id="53326"/>
    <lineage>
        <taxon>Eukaryota</taxon>
        <taxon>Metazoa</taxon>
        <taxon>Ecdysozoa</taxon>
        <taxon>Nematoda</taxon>
        <taxon>Chromadorea</taxon>
        <taxon>Rhabditida</taxon>
        <taxon>Rhabditina</taxon>
        <taxon>Rhabditomorpha</taxon>
        <taxon>Strongyloidea</taxon>
        <taxon>Ancylostomatidae</taxon>
        <taxon>Ancylostomatinae</taxon>
        <taxon>Ancylostoma</taxon>
    </lineage>
</organism>